<evidence type="ECO:0008006" key="3">
    <source>
        <dbReference type="Google" id="ProtNLM"/>
    </source>
</evidence>
<accession>A0A427YHS2</accession>
<dbReference type="STRING" id="1890683.A0A427YHS2"/>
<protein>
    <recommendedName>
        <fullName evidence="3">Nudix hydrolase domain-containing protein</fullName>
    </recommendedName>
</protein>
<organism evidence="1 2">
    <name type="scientific">Saitozyma podzolica</name>
    <dbReference type="NCBI Taxonomy" id="1890683"/>
    <lineage>
        <taxon>Eukaryota</taxon>
        <taxon>Fungi</taxon>
        <taxon>Dikarya</taxon>
        <taxon>Basidiomycota</taxon>
        <taxon>Agaricomycotina</taxon>
        <taxon>Tremellomycetes</taxon>
        <taxon>Tremellales</taxon>
        <taxon>Trimorphomycetaceae</taxon>
        <taxon>Saitozyma</taxon>
    </lineage>
</organism>
<reference evidence="1 2" key="1">
    <citation type="submission" date="2018-11" db="EMBL/GenBank/DDBJ databases">
        <title>Genome sequence of Saitozyma podzolica DSM 27192.</title>
        <authorList>
            <person name="Aliyu H."/>
            <person name="Gorte O."/>
            <person name="Ochsenreither K."/>
        </authorList>
    </citation>
    <scope>NUCLEOTIDE SEQUENCE [LARGE SCALE GENOMIC DNA]</scope>
    <source>
        <strain evidence="1 2">DSM 27192</strain>
    </source>
</reference>
<dbReference type="AlphaFoldDB" id="A0A427YHS2"/>
<sequence length="393" mass="43175">MYLTSEPSGLLQLVTSFMIPRSHSTDPRVHPATGERLIPFHLTLEDHILNLKPVGLLTPAVLTAILTYAAGRPDRREWAFRPFAERPFSAVEVGSVIGKVDGVQCLTFHPEVVAGGGEAMSNVMREMKTAWRVEGLFGLSPVPCWEDCQVHADPLSSFFADHPNKQRKDNVAFCMPRQPTSLFGVSILGAHLIAYEGEGVDMKIWIQRGVRLSTTIRLRWTAYVLLGRPKALGGGSLTLTAGGGISAGMGVRETLLAEASEEAGLDPFYLGARLRCCGALSFMADVRGVAVVFETECVPSQLYTFEVKLDPTEADYQHPRVVDKDEVDSFSLIGLPELLTRLHNREVCPGATKVIIDFLIRHGIITPENEPDYLQLLWASKVELPVAIGTRLM</sequence>
<evidence type="ECO:0000313" key="2">
    <source>
        <dbReference type="Proteomes" id="UP000279259"/>
    </source>
</evidence>
<dbReference type="InterPro" id="IPR015797">
    <property type="entry name" value="NUDIX_hydrolase-like_dom_sf"/>
</dbReference>
<evidence type="ECO:0000313" key="1">
    <source>
        <dbReference type="EMBL" id="RSH90624.1"/>
    </source>
</evidence>
<name>A0A427YHS2_9TREE</name>
<keyword evidence="2" id="KW-1185">Reference proteome</keyword>
<comment type="caution">
    <text evidence="1">The sequence shown here is derived from an EMBL/GenBank/DDBJ whole genome shotgun (WGS) entry which is preliminary data.</text>
</comment>
<dbReference type="Gene3D" id="3.90.79.10">
    <property type="entry name" value="Nucleoside Triphosphate Pyrophosphohydrolase"/>
    <property type="match status" value="1"/>
</dbReference>
<proteinExistence type="predicted"/>
<dbReference type="Proteomes" id="UP000279259">
    <property type="component" value="Unassembled WGS sequence"/>
</dbReference>
<gene>
    <name evidence="1" type="ORF">EHS25_001229</name>
</gene>
<dbReference type="SUPFAM" id="SSF55811">
    <property type="entry name" value="Nudix"/>
    <property type="match status" value="1"/>
</dbReference>
<dbReference type="OrthoDB" id="10261522at2759"/>
<dbReference type="EMBL" id="RSCD01000010">
    <property type="protein sequence ID" value="RSH90624.1"/>
    <property type="molecule type" value="Genomic_DNA"/>
</dbReference>